<dbReference type="AlphaFoldDB" id="A0A9W9ZQW7"/>
<keyword evidence="2" id="KW-1185">Reference proteome</keyword>
<sequence length="155" mass="18074">MAGWFIIDSLQFLSSKPLNDMPLRWDPSDSSSDDDLQDDALRTLHNFQEKNNLSYVGILSFEESPEKEQELDMKQLRKNRAVRKTAAMRMDSIQKTLETGCCKVDKCLSQFSAEEIRDWRSGFWSVSETERRQSLLHGFNCHVYHDGKKENTHLK</sequence>
<reference evidence="1" key="1">
    <citation type="submission" date="2023-01" db="EMBL/GenBank/DDBJ databases">
        <title>Genome assembly of the deep-sea coral Lophelia pertusa.</title>
        <authorList>
            <person name="Herrera S."/>
            <person name="Cordes E."/>
        </authorList>
    </citation>
    <scope>NUCLEOTIDE SEQUENCE</scope>
    <source>
        <strain evidence="1">USNM1676648</strain>
        <tissue evidence="1">Polyp</tissue>
    </source>
</reference>
<evidence type="ECO:0000313" key="2">
    <source>
        <dbReference type="Proteomes" id="UP001163046"/>
    </source>
</evidence>
<proteinExistence type="predicted"/>
<protein>
    <submittedName>
        <fullName evidence="1">Uncharacterized protein</fullName>
    </submittedName>
</protein>
<accession>A0A9W9ZQW7</accession>
<dbReference type="EMBL" id="MU825877">
    <property type="protein sequence ID" value="KAJ7386166.1"/>
    <property type="molecule type" value="Genomic_DNA"/>
</dbReference>
<name>A0A9W9ZQW7_9CNID</name>
<evidence type="ECO:0000313" key="1">
    <source>
        <dbReference type="EMBL" id="KAJ7386166.1"/>
    </source>
</evidence>
<organism evidence="1 2">
    <name type="scientific">Desmophyllum pertusum</name>
    <dbReference type="NCBI Taxonomy" id="174260"/>
    <lineage>
        <taxon>Eukaryota</taxon>
        <taxon>Metazoa</taxon>
        <taxon>Cnidaria</taxon>
        <taxon>Anthozoa</taxon>
        <taxon>Hexacorallia</taxon>
        <taxon>Scleractinia</taxon>
        <taxon>Caryophylliina</taxon>
        <taxon>Caryophylliidae</taxon>
        <taxon>Desmophyllum</taxon>
    </lineage>
</organism>
<comment type="caution">
    <text evidence="1">The sequence shown here is derived from an EMBL/GenBank/DDBJ whole genome shotgun (WGS) entry which is preliminary data.</text>
</comment>
<dbReference type="Proteomes" id="UP001163046">
    <property type="component" value="Unassembled WGS sequence"/>
</dbReference>
<gene>
    <name evidence="1" type="ORF">OS493_010559</name>
</gene>